<accession>A0A364NFE1</accession>
<comment type="caution">
    <text evidence="2">The sequence shown here is derived from an EMBL/GenBank/DDBJ whole genome shotgun (WGS) entry which is preliminary data.</text>
</comment>
<dbReference type="PANTHER" id="PTHR28266:SF1">
    <property type="entry name" value="LARGE RIBOSOMAL SUBUNIT PROTEIN ML58"/>
    <property type="match status" value="1"/>
</dbReference>
<dbReference type="AlphaFoldDB" id="A0A364NFE1"/>
<dbReference type="PANTHER" id="PTHR28266">
    <property type="entry name" value="54S RIBOSOMAL PROTEIN L20, MITOCHONDRIAL"/>
    <property type="match status" value="1"/>
</dbReference>
<dbReference type="STRING" id="183478.A0A364NFE1"/>
<keyword evidence="2" id="KW-0689">Ribosomal protein</keyword>
<evidence type="ECO:0000313" key="2">
    <source>
        <dbReference type="EMBL" id="RAR15986.1"/>
    </source>
</evidence>
<dbReference type="Proteomes" id="UP000249619">
    <property type="component" value="Unassembled WGS sequence"/>
</dbReference>
<keyword evidence="2" id="KW-0687">Ribonucleoprotein</keyword>
<reference evidence="3" key="1">
    <citation type="submission" date="2018-05" db="EMBL/GenBank/DDBJ databases">
        <title>Draft genome sequence of Stemphylium lycopersici strain CIDEFI 213.</title>
        <authorList>
            <person name="Medina R."/>
            <person name="Franco M.E.E."/>
            <person name="Lucentini C.G."/>
            <person name="Saparrat M.C.N."/>
            <person name="Balatti P.A."/>
        </authorList>
    </citation>
    <scope>NUCLEOTIDE SEQUENCE [LARGE SCALE GENOMIC DNA]</scope>
    <source>
        <strain evidence="3">CIDEFI 213</strain>
    </source>
</reference>
<dbReference type="EMBL" id="QGDH01000006">
    <property type="protein sequence ID" value="RAR15986.1"/>
    <property type="molecule type" value="Genomic_DNA"/>
</dbReference>
<evidence type="ECO:0000256" key="1">
    <source>
        <dbReference type="SAM" id="MobiDB-lite"/>
    </source>
</evidence>
<keyword evidence="3" id="KW-1185">Reference proteome</keyword>
<dbReference type="InterPro" id="IPR024388">
    <property type="entry name" value="Ribosomal_mL58"/>
</dbReference>
<dbReference type="GO" id="GO:0005762">
    <property type="term" value="C:mitochondrial large ribosomal subunit"/>
    <property type="evidence" value="ECO:0007669"/>
    <property type="project" value="TreeGrafter"/>
</dbReference>
<gene>
    <name evidence="2" type="ORF">DDE83_000560</name>
</gene>
<dbReference type="Pfam" id="PF12824">
    <property type="entry name" value="MRP-L20"/>
    <property type="match status" value="1"/>
</dbReference>
<sequence>MSTCKSLLRACPFQRQAPSLLPLRQCRFESTTRRHRKLLALPEAPSYTANDSSPTLVFNPPSSSPNVYHTPVKFLPKEDKRRQLHASAQEYAFRVAHARQTSPIAAPGTPLHATTTTTAATGSRMPPRPSSALPTAVRAPYEKKYHVSEAEVAEMRRLRSADPDTWTRVRLAEKFGCSQFFVGLVAKNAAKAERVEREHEDMRRKWGQRRREAREDRGRRKLLWGRDA</sequence>
<evidence type="ECO:0000313" key="3">
    <source>
        <dbReference type="Proteomes" id="UP000249619"/>
    </source>
</evidence>
<feature type="region of interest" description="Disordered" evidence="1">
    <location>
        <begin position="104"/>
        <end position="135"/>
    </location>
</feature>
<dbReference type="GO" id="GO:0003735">
    <property type="term" value="F:structural constituent of ribosome"/>
    <property type="evidence" value="ECO:0007669"/>
    <property type="project" value="TreeGrafter"/>
</dbReference>
<name>A0A364NFE1_STELY</name>
<feature type="region of interest" description="Disordered" evidence="1">
    <location>
        <begin position="196"/>
        <end position="228"/>
    </location>
</feature>
<proteinExistence type="predicted"/>
<organism evidence="2 3">
    <name type="scientific">Stemphylium lycopersici</name>
    <name type="common">Tomato gray leaf spot disease fungus</name>
    <name type="synonym">Thyrospora lycopersici</name>
    <dbReference type="NCBI Taxonomy" id="183478"/>
    <lineage>
        <taxon>Eukaryota</taxon>
        <taxon>Fungi</taxon>
        <taxon>Dikarya</taxon>
        <taxon>Ascomycota</taxon>
        <taxon>Pezizomycotina</taxon>
        <taxon>Dothideomycetes</taxon>
        <taxon>Pleosporomycetidae</taxon>
        <taxon>Pleosporales</taxon>
        <taxon>Pleosporineae</taxon>
        <taxon>Pleosporaceae</taxon>
        <taxon>Stemphylium</taxon>
    </lineage>
</organism>
<protein>
    <submittedName>
        <fullName evidence="2">60s ribosomal protein</fullName>
    </submittedName>
</protein>